<proteinExistence type="predicted"/>
<accession>A0A517NIG4</accession>
<protein>
    <submittedName>
        <fullName evidence="1">Uncharacterized protein</fullName>
    </submittedName>
</protein>
<reference evidence="1 2" key="1">
    <citation type="submission" date="2019-02" db="EMBL/GenBank/DDBJ databases">
        <title>Deep-cultivation of Planctomycetes and their phenomic and genomic characterization uncovers novel biology.</title>
        <authorList>
            <person name="Wiegand S."/>
            <person name="Jogler M."/>
            <person name="Boedeker C."/>
            <person name="Pinto D."/>
            <person name="Vollmers J."/>
            <person name="Rivas-Marin E."/>
            <person name="Kohn T."/>
            <person name="Peeters S.H."/>
            <person name="Heuer A."/>
            <person name="Rast P."/>
            <person name="Oberbeckmann S."/>
            <person name="Bunk B."/>
            <person name="Jeske O."/>
            <person name="Meyerdierks A."/>
            <person name="Storesund J.E."/>
            <person name="Kallscheuer N."/>
            <person name="Luecker S."/>
            <person name="Lage O.M."/>
            <person name="Pohl T."/>
            <person name="Merkel B.J."/>
            <person name="Hornburger P."/>
            <person name="Mueller R.-W."/>
            <person name="Bruemmer F."/>
            <person name="Labrenz M."/>
            <person name="Spormann A.M."/>
            <person name="Op den Camp H."/>
            <person name="Overmann J."/>
            <person name="Amann R."/>
            <person name="Jetten M.S.M."/>
            <person name="Mascher T."/>
            <person name="Medema M.H."/>
            <person name="Devos D.P."/>
            <person name="Kaster A.-K."/>
            <person name="Ovreas L."/>
            <person name="Rohde M."/>
            <person name="Galperin M.Y."/>
            <person name="Jogler C."/>
        </authorList>
    </citation>
    <scope>NUCLEOTIDE SEQUENCE [LARGE SCALE GENOMIC DNA]</scope>
    <source>
        <strain evidence="1 2">K22_7</strain>
    </source>
</reference>
<dbReference type="AlphaFoldDB" id="A0A517NIG4"/>
<evidence type="ECO:0000313" key="2">
    <source>
        <dbReference type="Proteomes" id="UP000318538"/>
    </source>
</evidence>
<gene>
    <name evidence="1" type="ORF">K227x_53460</name>
</gene>
<evidence type="ECO:0000313" key="1">
    <source>
        <dbReference type="EMBL" id="QDT06922.1"/>
    </source>
</evidence>
<dbReference type="Proteomes" id="UP000318538">
    <property type="component" value="Chromosome"/>
</dbReference>
<keyword evidence="2" id="KW-1185">Reference proteome</keyword>
<dbReference type="KEGG" id="rlc:K227x_53460"/>
<dbReference type="EMBL" id="CP036525">
    <property type="protein sequence ID" value="QDT06922.1"/>
    <property type="molecule type" value="Genomic_DNA"/>
</dbReference>
<organism evidence="1 2">
    <name type="scientific">Rubripirellula lacrimiformis</name>
    <dbReference type="NCBI Taxonomy" id="1930273"/>
    <lineage>
        <taxon>Bacteria</taxon>
        <taxon>Pseudomonadati</taxon>
        <taxon>Planctomycetota</taxon>
        <taxon>Planctomycetia</taxon>
        <taxon>Pirellulales</taxon>
        <taxon>Pirellulaceae</taxon>
        <taxon>Rubripirellula</taxon>
    </lineage>
</organism>
<sequence length="100" mass="11041">MFCRRLHHSSVDSGGFAEDASHEWHLSAPRCFGSASRHWHGSIDTAPASLKRDLALGRWAARSHCVRDAADVRFYGDTHGIEFVSNPLGIHSQNARLFAG</sequence>
<name>A0A517NIG4_9BACT</name>